<feature type="region of interest" description="Disordered" evidence="1">
    <location>
        <begin position="42"/>
        <end position="72"/>
    </location>
</feature>
<accession>A0A9N7VD95</accession>
<feature type="compositionally biased region" description="Basic and acidic residues" evidence="1">
    <location>
        <begin position="182"/>
        <end position="196"/>
    </location>
</feature>
<dbReference type="EMBL" id="CADEAL010003952">
    <property type="protein sequence ID" value="CAB1447596.1"/>
    <property type="molecule type" value="Genomic_DNA"/>
</dbReference>
<comment type="caution">
    <text evidence="2">The sequence shown here is derived from an EMBL/GenBank/DDBJ whole genome shotgun (WGS) entry which is preliminary data.</text>
</comment>
<dbReference type="AlphaFoldDB" id="A0A9N7VD95"/>
<keyword evidence="3" id="KW-1185">Reference proteome</keyword>
<reference evidence="2" key="1">
    <citation type="submission" date="2020-03" db="EMBL/GenBank/DDBJ databases">
        <authorList>
            <person name="Weist P."/>
        </authorList>
    </citation>
    <scope>NUCLEOTIDE SEQUENCE</scope>
</reference>
<evidence type="ECO:0000313" key="2">
    <source>
        <dbReference type="EMBL" id="CAB1447596.1"/>
    </source>
</evidence>
<feature type="region of interest" description="Disordered" evidence="1">
    <location>
        <begin position="182"/>
        <end position="236"/>
    </location>
</feature>
<sequence>MLRGGEGRRDGEGEKTGEVEAKNLKGLHLPWPTCHDGVEQRAELDSPGWRSWRGDGEMSPNRGRRGSGGGRLNMHELSGVLGLDSPATAAVRQLHHRYKNLSDFAGYKHGACTNSSTRLRAVSPPHRAATPANTGQACLKFNRLQHRVQPITQAVQDTGKELLSDSDGEPLLIYTTTCTDQRQADMGDTDGTRDSLESTNQVPPPATHHVPLTSSFPACKNSRGTSTQWPSSASSSSASSSSLYEWSLSLVATCCHSLHPPWKKRMNPWISSAAVCIHGSVVRCSGRRRGLPVLSPRSLPSSIHPLRQLPVSVRPGVAAQPRLDGSSGLGASVPGTLLPRMLLPVLDHNTKPILRTAISACVRVSVRNKPGITSDNAAEPEEEKMCVRRRRVGLHECQMWGAGGGGPPPGPSGSY</sequence>
<protein>
    <submittedName>
        <fullName evidence="2">Uncharacterized protein</fullName>
    </submittedName>
</protein>
<proteinExistence type="predicted"/>
<feature type="compositionally biased region" description="Polar residues" evidence="1">
    <location>
        <begin position="212"/>
        <end position="230"/>
    </location>
</feature>
<gene>
    <name evidence="2" type="ORF">PLEPLA_LOCUS35279</name>
</gene>
<dbReference type="Proteomes" id="UP001153269">
    <property type="component" value="Unassembled WGS sequence"/>
</dbReference>
<evidence type="ECO:0000313" key="3">
    <source>
        <dbReference type="Proteomes" id="UP001153269"/>
    </source>
</evidence>
<organism evidence="2 3">
    <name type="scientific">Pleuronectes platessa</name>
    <name type="common">European plaice</name>
    <dbReference type="NCBI Taxonomy" id="8262"/>
    <lineage>
        <taxon>Eukaryota</taxon>
        <taxon>Metazoa</taxon>
        <taxon>Chordata</taxon>
        <taxon>Craniata</taxon>
        <taxon>Vertebrata</taxon>
        <taxon>Euteleostomi</taxon>
        <taxon>Actinopterygii</taxon>
        <taxon>Neopterygii</taxon>
        <taxon>Teleostei</taxon>
        <taxon>Neoteleostei</taxon>
        <taxon>Acanthomorphata</taxon>
        <taxon>Carangaria</taxon>
        <taxon>Pleuronectiformes</taxon>
        <taxon>Pleuronectoidei</taxon>
        <taxon>Pleuronectidae</taxon>
        <taxon>Pleuronectes</taxon>
    </lineage>
</organism>
<name>A0A9N7VD95_PLEPL</name>
<evidence type="ECO:0000256" key="1">
    <source>
        <dbReference type="SAM" id="MobiDB-lite"/>
    </source>
</evidence>